<dbReference type="EMBL" id="PZJJ01000029">
    <property type="protein sequence ID" value="PTL37901.1"/>
    <property type="molecule type" value="Genomic_DNA"/>
</dbReference>
<dbReference type="SUPFAM" id="SSF56801">
    <property type="entry name" value="Acetyl-CoA synthetase-like"/>
    <property type="match status" value="1"/>
</dbReference>
<dbReference type="InterPro" id="IPR042099">
    <property type="entry name" value="ANL_N_sf"/>
</dbReference>
<dbReference type="InterPro" id="IPR053158">
    <property type="entry name" value="CapK_Type1_Caps_Biosynth"/>
</dbReference>
<dbReference type="Proteomes" id="UP000240509">
    <property type="component" value="Unassembled WGS sequence"/>
</dbReference>
<dbReference type="Gene3D" id="3.40.50.12780">
    <property type="entry name" value="N-terminal domain of ligase-like"/>
    <property type="match status" value="1"/>
</dbReference>
<evidence type="ECO:0008006" key="3">
    <source>
        <dbReference type="Google" id="ProtNLM"/>
    </source>
</evidence>
<proteinExistence type="predicted"/>
<evidence type="ECO:0000313" key="1">
    <source>
        <dbReference type="EMBL" id="PTL37901.1"/>
    </source>
</evidence>
<dbReference type="AlphaFoldDB" id="A0A2T4U3C1"/>
<sequence length="455" mass="53442">MKLNKEKIYEKLPVFLQNYLVSYAGKKIMKRRYDTGFSDKFKEVMNRDLTSHKIYDFQKERVRAHLKYSMNSPYWARKIKQYNVNIEADNIIQELEKLPILTKEEVKENKNEISISEEDQNLIDIQTSGSTGASLKFEQTKEFEHEQWAVWWRYRQSLGIKFNELCGYFGGKIIVPIRNHQGPYWRFNKPGNQIMFSTYHIKSSTCEEYVKVINKKEIRWLHGYPSALALLAGYIVEQNLSVTSKIKFITIGSEGLQNFQKELIEKAFGAQVYQHYGLAEGVANISECHLGKLHVDEDFSYTEFVPLDNSNTYKLIGTNFANKAFPLFRYDTNDVVTINPEDVCECENKGRIVEEIDGRRDDYVILPNERRIGRLSHIFKANTYIKEAQIVQNNNKEILIKVVRMQEYEEFKEEEVLIKQARKWLGEEIKINIEYVNEIKKTKNGKLRLVVSEIT</sequence>
<dbReference type="PANTHER" id="PTHR36932">
    <property type="entry name" value="CAPSULAR POLYSACCHARIDE BIOSYNTHESIS PROTEIN"/>
    <property type="match status" value="1"/>
</dbReference>
<keyword evidence="2" id="KW-1185">Reference proteome</keyword>
<accession>A0A2T4U3C1</accession>
<organism evidence="1 2">
    <name type="scientific">Alkalicoccus saliphilus</name>
    <dbReference type="NCBI Taxonomy" id="200989"/>
    <lineage>
        <taxon>Bacteria</taxon>
        <taxon>Bacillati</taxon>
        <taxon>Bacillota</taxon>
        <taxon>Bacilli</taxon>
        <taxon>Bacillales</taxon>
        <taxon>Bacillaceae</taxon>
        <taxon>Alkalicoccus</taxon>
    </lineage>
</organism>
<evidence type="ECO:0000313" key="2">
    <source>
        <dbReference type="Proteomes" id="UP000240509"/>
    </source>
</evidence>
<gene>
    <name evidence="1" type="ORF">C6Y45_13955</name>
</gene>
<comment type="caution">
    <text evidence="1">The sequence shown here is derived from an EMBL/GenBank/DDBJ whole genome shotgun (WGS) entry which is preliminary data.</text>
</comment>
<reference evidence="1 2" key="1">
    <citation type="submission" date="2018-03" db="EMBL/GenBank/DDBJ databases">
        <title>Alkalicoccus saliphilus sp. nov., isolated from a mineral pool.</title>
        <authorList>
            <person name="Zhao B."/>
        </authorList>
    </citation>
    <scope>NUCLEOTIDE SEQUENCE [LARGE SCALE GENOMIC DNA]</scope>
    <source>
        <strain evidence="1 2">6AG</strain>
    </source>
</reference>
<protein>
    <recommendedName>
        <fullName evidence="3">Phenylacetate--CoA ligase family protein</fullName>
    </recommendedName>
</protein>
<name>A0A2T4U3C1_9BACI</name>
<dbReference type="RefSeq" id="WP_107585848.1">
    <property type="nucleotide sequence ID" value="NZ_PZJJ01000029.1"/>
</dbReference>
<dbReference type="PANTHER" id="PTHR36932:SF1">
    <property type="entry name" value="CAPSULAR POLYSACCHARIDE BIOSYNTHESIS PROTEIN"/>
    <property type="match status" value="1"/>
</dbReference>
<dbReference type="OrthoDB" id="580775at2"/>